<dbReference type="EMBL" id="CP012109">
    <property type="protein sequence ID" value="AKQ66842.1"/>
    <property type="molecule type" value="Genomic_DNA"/>
</dbReference>
<accession>A0A0H4XF85</accession>
<proteinExistence type="predicted"/>
<dbReference type="OrthoDB" id="9808976at2"/>
<evidence type="ECO:0000313" key="2">
    <source>
        <dbReference type="EMBL" id="AKQ66842.1"/>
    </source>
</evidence>
<reference evidence="2 3" key="1">
    <citation type="journal article" date="2016" name="PLoS ONE">
        <title>Complete Genome Sequence and Comparative Genomics of a Novel Myxobacterium Myxococcus hansupus.</title>
        <authorList>
            <person name="Sharma G."/>
            <person name="Narwani T."/>
            <person name="Subramanian S."/>
        </authorList>
    </citation>
    <scope>NUCLEOTIDE SEQUENCE [LARGE SCALE GENOMIC DNA]</scope>
    <source>
        <strain evidence="3">mixupus</strain>
    </source>
</reference>
<evidence type="ECO:0000313" key="3">
    <source>
        <dbReference type="Proteomes" id="UP000009026"/>
    </source>
</evidence>
<dbReference type="Gene3D" id="3.40.630.30">
    <property type="match status" value="1"/>
</dbReference>
<name>A0A0H4XF85_9BACT</name>
<dbReference type="RefSeq" id="WP_002640303.1">
    <property type="nucleotide sequence ID" value="NZ_CP012109.1"/>
</dbReference>
<dbReference type="Proteomes" id="UP000009026">
    <property type="component" value="Chromosome"/>
</dbReference>
<feature type="domain" description="BioF2-like acetyltransferase" evidence="1">
    <location>
        <begin position="194"/>
        <end position="339"/>
    </location>
</feature>
<keyword evidence="3" id="KW-1185">Reference proteome</keyword>
<dbReference type="InterPro" id="IPR038740">
    <property type="entry name" value="BioF2-like_GNAT_dom"/>
</dbReference>
<gene>
    <name evidence="2" type="ORF">A176_003754</name>
</gene>
<dbReference type="PATRIC" id="fig|1297742.4.peg.3794"/>
<evidence type="ECO:0000259" key="1">
    <source>
        <dbReference type="Pfam" id="PF13480"/>
    </source>
</evidence>
<dbReference type="AlphaFoldDB" id="A0A0H4XF85"/>
<dbReference type="InterPro" id="IPR016181">
    <property type="entry name" value="Acyl_CoA_acyltransferase"/>
</dbReference>
<dbReference type="KEGG" id="mym:A176_003754"/>
<dbReference type="SUPFAM" id="SSF55729">
    <property type="entry name" value="Acyl-CoA N-acyltransferases (Nat)"/>
    <property type="match status" value="1"/>
</dbReference>
<sequence>MIREDELSRGPRAAHRLEVGAVGSLSTLAGMREEWGALMDASDAGPFNAWEWLYPWCRRIATGRRPLVLTARDSRGTLVGLMPLSVEYLGVTGVPVRRLSFLGETHVGSDYLDVVARRGHEREVAEVFARMLHALRDEWDVLDLSDLREGSPTVDVLRETFAAQDVRVAERYVCPYETLTPGEPFDAFLKRTGRRDNFLRRRKWLEKQEGYRIERTDLPGELAAPLSDFFRLHSARWAADGGSQGIKGSGVESFHRDATQFLAERGRLRMYTMKVGGQAVASVYGILHRDTFVYFQSGYDPAWRNRSVGLVLVGETFRDAIDAGLTEYDFLRGTETYKSDWVSTQRRTVSVRVHSGTWEGRWFSQSESLARRLRNGAKAMMPDTLVEKVRRLRRRRAAVP</sequence>
<protein>
    <submittedName>
        <fullName evidence="2">Cellulose biosynthesis protein</fullName>
    </submittedName>
</protein>
<dbReference type="eggNOG" id="COG5653">
    <property type="taxonomic scope" value="Bacteria"/>
</dbReference>
<dbReference type="STRING" id="1297742.A176_003754"/>
<organism evidence="2 3">
    <name type="scientific">Pseudomyxococcus hansupus</name>
    <dbReference type="NCBI Taxonomy" id="1297742"/>
    <lineage>
        <taxon>Bacteria</taxon>
        <taxon>Pseudomonadati</taxon>
        <taxon>Myxococcota</taxon>
        <taxon>Myxococcia</taxon>
        <taxon>Myxococcales</taxon>
        <taxon>Cystobacterineae</taxon>
        <taxon>Myxococcaceae</taxon>
        <taxon>Pseudomyxococcus</taxon>
    </lineage>
</organism>
<dbReference type="Pfam" id="PF13480">
    <property type="entry name" value="Acetyltransf_6"/>
    <property type="match status" value="1"/>
</dbReference>